<dbReference type="SUPFAM" id="SSF53335">
    <property type="entry name" value="S-adenosyl-L-methionine-dependent methyltransferases"/>
    <property type="match status" value="1"/>
</dbReference>
<gene>
    <name evidence="4" type="ORF">PYK22_01848</name>
</gene>
<keyword evidence="5" id="KW-1185">Reference proteome</keyword>
<organism evidence="4 5">
    <name type="scientific">Pyrinomonas methylaliphatogenes</name>
    <dbReference type="NCBI Taxonomy" id="454194"/>
    <lineage>
        <taxon>Bacteria</taxon>
        <taxon>Pseudomonadati</taxon>
        <taxon>Acidobacteriota</taxon>
        <taxon>Blastocatellia</taxon>
        <taxon>Blastocatellales</taxon>
        <taxon>Pyrinomonadaceae</taxon>
        <taxon>Pyrinomonas</taxon>
    </lineage>
</organism>
<dbReference type="EMBL" id="CBXV010000006">
    <property type="protein sequence ID" value="CDM65841.1"/>
    <property type="molecule type" value="Genomic_DNA"/>
</dbReference>
<dbReference type="OrthoDB" id="114146at2"/>
<reference evidence="4 5" key="2">
    <citation type="submission" date="2015-01" db="EMBL/GenBank/DDBJ databases">
        <title>Complete genome sequence of Pyrinomonas methylaliphatogenes type strain K22T.</title>
        <authorList>
            <person name="Lee K.C.Y."/>
            <person name="Power J.F."/>
            <person name="Dunfield P.F."/>
            <person name="Morgan X.C."/>
            <person name="Huttenhower C."/>
            <person name="Stott M.B."/>
        </authorList>
    </citation>
    <scope>NUCLEOTIDE SEQUENCE [LARGE SCALE GENOMIC DNA]</scope>
    <source>
        <strain evidence="4 5">K22</strain>
    </source>
</reference>
<evidence type="ECO:0000259" key="3">
    <source>
        <dbReference type="Pfam" id="PF13946"/>
    </source>
</evidence>
<evidence type="ECO:0000256" key="1">
    <source>
        <dbReference type="SAM" id="Coils"/>
    </source>
</evidence>
<dbReference type="RefSeq" id="WP_157770789.1">
    <property type="nucleotide sequence ID" value="NZ_CBXV010000006.1"/>
</dbReference>
<dbReference type="InterPro" id="IPR029063">
    <property type="entry name" value="SAM-dependent_MTases_sf"/>
</dbReference>
<dbReference type="STRING" id="454194.PYK22_01848"/>
<dbReference type="Gene3D" id="3.40.50.150">
    <property type="entry name" value="Vaccinia Virus protein VP39"/>
    <property type="match status" value="1"/>
</dbReference>
<evidence type="ECO:0000313" key="5">
    <source>
        <dbReference type="Proteomes" id="UP000031518"/>
    </source>
</evidence>
<feature type="domain" description="DUF4214" evidence="3">
    <location>
        <begin position="71"/>
        <end position="118"/>
    </location>
</feature>
<evidence type="ECO:0000256" key="2">
    <source>
        <dbReference type="SAM" id="MobiDB-lite"/>
    </source>
</evidence>
<dbReference type="AlphaFoldDB" id="A0A0B6WXL9"/>
<keyword evidence="1" id="KW-0175">Coiled coil</keyword>
<dbReference type="Proteomes" id="UP000031518">
    <property type="component" value="Unassembled WGS sequence"/>
</dbReference>
<reference evidence="4 5" key="1">
    <citation type="submission" date="2013-12" db="EMBL/GenBank/DDBJ databases">
        <authorList>
            <person name="Stott M."/>
        </authorList>
    </citation>
    <scope>NUCLEOTIDE SEQUENCE [LARGE SCALE GENOMIC DNA]</scope>
    <source>
        <strain evidence="4 5">K22</strain>
    </source>
</reference>
<dbReference type="Pfam" id="PF13489">
    <property type="entry name" value="Methyltransf_23"/>
    <property type="match status" value="1"/>
</dbReference>
<dbReference type="InterPro" id="IPR025282">
    <property type="entry name" value="DUF4214"/>
</dbReference>
<accession>A0A0B6WXL9</accession>
<dbReference type="PANTHER" id="PTHR43861">
    <property type="entry name" value="TRANS-ACONITATE 2-METHYLTRANSFERASE-RELATED"/>
    <property type="match status" value="1"/>
</dbReference>
<feature type="coiled-coil region" evidence="1">
    <location>
        <begin position="192"/>
        <end position="301"/>
    </location>
</feature>
<protein>
    <recommendedName>
        <fullName evidence="3">DUF4214 domain-containing protein</fullName>
    </recommendedName>
</protein>
<feature type="region of interest" description="Disordered" evidence="2">
    <location>
        <begin position="309"/>
        <end position="331"/>
    </location>
</feature>
<evidence type="ECO:0000313" key="4">
    <source>
        <dbReference type="EMBL" id="CDM65841.1"/>
    </source>
</evidence>
<feature type="compositionally biased region" description="Basic and acidic residues" evidence="2">
    <location>
        <begin position="309"/>
        <end position="318"/>
    </location>
</feature>
<name>A0A0B6WXL9_9BACT</name>
<sequence length="548" mass="63084">MECPKFGVDKLKEEILLAVKKGRRGLPVDDAIPTPSNEGMLRLSRLKTGFDHLLERKDSYKLDDLTQFYGTSFLRNSYRALLGREPDEEGQKGYLEALRTGKINKVDVLARLNFSAEGQLQRVRVHGLWGRALIRKFERIPLFGYLIRLITSTLRLPKLSQELQKLEFFFSEQIISITNYLNQGVDESANFRSALKARLERLEADRQRLEGEVAQLQRKLNSVCETSEVLRSELYRLEQSLDRLRSAIEDERTERRELTDHINSIIARFEQIQRGMFSQLREELENRMTEMRSQIQRFRTELTERDNILATRLRDTSRKREKQPTSAPQTAAPFYTALTDRFRGSTAEIRRRCQYYLPYVQSAPSITEATPLIDLGCGRGEWLSLLHERGIKAIGVDTNPTFVDRCRAAGLQVAEGDALKYLSTLPAAGVGAITAFHLFEHLSLDELLALMSEIIRVLRPGGFLLIETPNPENVLVSSNYFYLDPTHRHPIPPQLMHLIFEWHGLDRIETHYLHPWESAKFHSGGEAEARLNELLYGPMDYALIGWKV</sequence>
<dbReference type="CDD" id="cd02440">
    <property type="entry name" value="AdoMet_MTases"/>
    <property type="match status" value="1"/>
</dbReference>
<proteinExistence type="predicted"/>
<dbReference type="Pfam" id="PF13946">
    <property type="entry name" value="DUF4214"/>
    <property type="match status" value="1"/>
</dbReference>